<dbReference type="RefSeq" id="WP_271315588.1">
    <property type="nucleotide sequence ID" value="NZ_JABXJJ020000018.1"/>
</dbReference>
<proteinExistence type="predicted"/>
<dbReference type="SUPFAM" id="SSF51004">
    <property type="entry name" value="C-terminal (heme d1) domain of cytochrome cd1-nitrite reductase"/>
    <property type="match status" value="1"/>
</dbReference>
<dbReference type="EMBL" id="JABXJJ020000018">
    <property type="protein sequence ID" value="MDI5970848.1"/>
    <property type="molecule type" value="Genomic_DNA"/>
</dbReference>
<sequence>MAQETRIPISPSRGSTGGGTVVTLTGTAVTGAAGSTPYGVAVSPDGTKAYVTLSGSNAMAVVGSATNTVVGSPVTIGISPRTVAFTPDRTRAYVAKAAPSASASARSAWRSPRTARTPTSPTRA</sequence>
<evidence type="ECO:0000259" key="2">
    <source>
        <dbReference type="Pfam" id="PF01833"/>
    </source>
</evidence>
<dbReference type="InterPro" id="IPR051200">
    <property type="entry name" value="Host-pathogen_enzymatic-act"/>
</dbReference>
<dbReference type="AlphaFoldDB" id="A0AA90GYY9"/>
<dbReference type="InterPro" id="IPR011048">
    <property type="entry name" value="Haem_d1_sf"/>
</dbReference>
<evidence type="ECO:0000313" key="3">
    <source>
        <dbReference type="EMBL" id="MDI5970848.1"/>
    </source>
</evidence>
<dbReference type="PANTHER" id="PTHR47197:SF3">
    <property type="entry name" value="DIHYDRO-HEME D1 DEHYDROGENASE"/>
    <property type="match status" value="1"/>
</dbReference>
<dbReference type="Gene3D" id="2.130.10.10">
    <property type="entry name" value="YVTN repeat-like/Quinoprotein amine dehydrogenase"/>
    <property type="match status" value="1"/>
</dbReference>
<protein>
    <submittedName>
        <fullName evidence="3">IPT/TIG domain-containing protein</fullName>
    </submittedName>
</protein>
<organism evidence="3">
    <name type="scientific">Streptantibioticus silvisoli</name>
    <dbReference type="NCBI Taxonomy" id="2705255"/>
    <lineage>
        <taxon>Bacteria</taxon>
        <taxon>Bacillati</taxon>
        <taxon>Actinomycetota</taxon>
        <taxon>Actinomycetes</taxon>
        <taxon>Kitasatosporales</taxon>
        <taxon>Streptomycetaceae</taxon>
        <taxon>Streptantibioticus</taxon>
    </lineage>
</organism>
<dbReference type="Pfam" id="PF01833">
    <property type="entry name" value="TIG"/>
    <property type="match status" value="1"/>
</dbReference>
<name>A0AA90GYY9_9ACTN</name>
<feature type="region of interest" description="Disordered" evidence="1">
    <location>
        <begin position="97"/>
        <end position="124"/>
    </location>
</feature>
<reference evidence="3" key="1">
    <citation type="submission" date="2023-05" db="EMBL/GenBank/DDBJ databases">
        <title>Streptantibioticus silvisoli sp. nov., acidotolerant actinomycetes 1 from pine litter.</title>
        <authorList>
            <person name="Swiecimska M."/>
            <person name="Golinska P."/>
            <person name="Sangal V."/>
            <person name="Wachnowicz B."/>
            <person name="Goodfellow M."/>
        </authorList>
    </citation>
    <scope>NUCLEOTIDE SEQUENCE</scope>
    <source>
        <strain evidence="3">SL13</strain>
    </source>
</reference>
<feature type="domain" description="IPT/TIG" evidence="2">
    <location>
        <begin position="9"/>
        <end position="67"/>
    </location>
</feature>
<dbReference type="InterPro" id="IPR002909">
    <property type="entry name" value="IPT_dom"/>
</dbReference>
<accession>A0AA90GYY9</accession>
<comment type="caution">
    <text evidence="3">The sequence shown here is derived from an EMBL/GenBank/DDBJ whole genome shotgun (WGS) entry which is preliminary data.</text>
</comment>
<dbReference type="InterPro" id="IPR015943">
    <property type="entry name" value="WD40/YVTN_repeat-like_dom_sf"/>
</dbReference>
<dbReference type="PANTHER" id="PTHR47197">
    <property type="entry name" value="PROTEIN NIRF"/>
    <property type="match status" value="1"/>
</dbReference>
<gene>
    <name evidence="3" type="ORF">POF50_016110</name>
</gene>
<evidence type="ECO:0000256" key="1">
    <source>
        <dbReference type="SAM" id="MobiDB-lite"/>
    </source>
</evidence>